<dbReference type="AlphaFoldDB" id="A0A286AKV9"/>
<sequence length="157" mass="17415">MSDNVALAVAYYTNGVNFRVSAERLASDLELDNLGRPTKLTAIPLFFLASHAAELFLKAALLKRGVSSSDLKKFEYRHNLSALLQLLQLKNIFVSAETIELVNGLSEQHAEHALRYTVLFDDGKKTYWPPIALVFSALEELLLLTRVGNNSPTSLPL</sequence>
<accession>A0A286AKV9</accession>
<name>A0A286AKV9_9PROT</name>
<proteinExistence type="predicted"/>
<gene>
    <name evidence="1" type="ORF">SAMN06297164_3504</name>
</gene>
<evidence type="ECO:0000313" key="1">
    <source>
        <dbReference type="EMBL" id="SOD22547.1"/>
    </source>
</evidence>
<dbReference type="Proteomes" id="UP000219335">
    <property type="component" value="Unassembled WGS sequence"/>
</dbReference>
<evidence type="ECO:0008006" key="3">
    <source>
        <dbReference type="Google" id="ProtNLM"/>
    </source>
</evidence>
<protein>
    <recommendedName>
        <fullName evidence="3">HEPN domain-containing protein</fullName>
    </recommendedName>
</protein>
<reference evidence="1 2" key="1">
    <citation type="submission" date="2017-09" db="EMBL/GenBank/DDBJ databases">
        <authorList>
            <person name="Ehlers B."/>
            <person name="Leendertz F.H."/>
        </authorList>
    </citation>
    <scope>NUCLEOTIDE SEQUENCE [LARGE SCALE GENOMIC DNA]</scope>
    <source>
        <strain evidence="1 2">Nm42</strain>
    </source>
</reference>
<dbReference type="EMBL" id="OCMU01000004">
    <property type="protein sequence ID" value="SOD22547.1"/>
    <property type="molecule type" value="Genomic_DNA"/>
</dbReference>
<dbReference type="RefSeq" id="WP_141398091.1">
    <property type="nucleotide sequence ID" value="NZ_OCMU01000004.1"/>
</dbReference>
<organism evidence="1 2">
    <name type="scientific">Nitrosomonas ureae</name>
    <dbReference type="NCBI Taxonomy" id="44577"/>
    <lineage>
        <taxon>Bacteria</taxon>
        <taxon>Pseudomonadati</taxon>
        <taxon>Pseudomonadota</taxon>
        <taxon>Betaproteobacteria</taxon>
        <taxon>Nitrosomonadales</taxon>
        <taxon>Nitrosomonadaceae</taxon>
        <taxon>Nitrosomonas</taxon>
    </lineage>
</organism>
<evidence type="ECO:0000313" key="2">
    <source>
        <dbReference type="Proteomes" id="UP000219335"/>
    </source>
</evidence>